<keyword evidence="4 6" id="KW-1133">Transmembrane helix</keyword>
<gene>
    <name evidence="7" type="ORF">ACFSTE_01350</name>
</gene>
<keyword evidence="8" id="KW-1185">Reference proteome</keyword>
<evidence type="ECO:0000256" key="4">
    <source>
        <dbReference type="ARBA" id="ARBA00022989"/>
    </source>
</evidence>
<organism evidence="7 8">
    <name type="scientific">Aquimarina hainanensis</name>
    <dbReference type="NCBI Taxonomy" id="1578017"/>
    <lineage>
        <taxon>Bacteria</taxon>
        <taxon>Pseudomonadati</taxon>
        <taxon>Bacteroidota</taxon>
        <taxon>Flavobacteriia</taxon>
        <taxon>Flavobacteriales</taxon>
        <taxon>Flavobacteriaceae</taxon>
        <taxon>Aquimarina</taxon>
    </lineage>
</organism>
<feature type="transmembrane region" description="Helical" evidence="6">
    <location>
        <begin position="47"/>
        <end position="63"/>
    </location>
</feature>
<feature type="transmembrane region" description="Helical" evidence="6">
    <location>
        <begin position="101"/>
        <end position="124"/>
    </location>
</feature>
<keyword evidence="5 6" id="KW-0472">Membrane</keyword>
<evidence type="ECO:0000256" key="3">
    <source>
        <dbReference type="ARBA" id="ARBA00022692"/>
    </source>
</evidence>
<name>A0ABW5N1U3_9FLAO</name>
<dbReference type="PANTHER" id="PTHR43461">
    <property type="entry name" value="TRANSMEMBRANE PROTEIN 256"/>
    <property type="match status" value="1"/>
</dbReference>
<evidence type="ECO:0000313" key="8">
    <source>
        <dbReference type="Proteomes" id="UP001597459"/>
    </source>
</evidence>
<dbReference type="PANTHER" id="PTHR43461:SF1">
    <property type="entry name" value="TRANSMEMBRANE PROTEIN 256"/>
    <property type="match status" value="1"/>
</dbReference>
<dbReference type="InterPro" id="IPR006696">
    <property type="entry name" value="DUF423"/>
</dbReference>
<sequence length="127" mass="13725">MNKAILITGVVAGMLAVILGAFGAHGLKKIVDLAAVDSFNTGVRYQMYHAIVLLVLGSMSKIEEQRKKSIFYLFTMGMVLFSGSIYLLVVDQSLGIDLSGIGFVTPIGGSLLIVGWFLFLRAIIKIK</sequence>
<dbReference type="Proteomes" id="UP001597459">
    <property type="component" value="Unassembled WGS sequence"/>
</dbReference>
<dbReference type="EMBL" id="JBHULX010000001">
    <property type="protein sequence ID" value="MFD2589457.1"/>
    <property type="molecule type" value="Genomic_DNA"/>
</dbReference>
<dbReference type="RefSeq" id="WP_176027928.1">
    <property type="nucleotide sequence ID" value="NZ_JBHSJV010000001.1"/>
</dbReference>
<comment type="similarity">
    <text evidence="2">Belongs to the UPF0382 family.</text>
</comment>
<evidence type="ECO:0000256" key="2">
    <source>
        <dbReference type="ARBA" id="ARBA00009694"/>
    </source>
</evidence>
<evidence type="ECO:0000313" key="7">
    <source>
        <dbReference type="EMBL" id="MFD2589457.1"/>
    </source>
</evidence>
<keyword evidence="3 6" id="KW-0812">Transmembrane</keyword>
<reference evidence="8" key="1">
    <citation type="journal article" date="2019" name="Int. J. Syst. Evol. Microbiol.">
        <title>The Global Catalogue of Microorganisms (GCM) 10K type strain sequencing project: providing services to taxonomists for standard genome sequencing and annotation.</title>
        <authorList>
            <consortium name="The Broad Institute Genomics Platform"/>
            <consortium name="The Broad Institute Genome Sequencing Center for Infectious Disease"/>
            <person name="Wu L."/>
            <person name="Ma J."/>
        </authorList>
    </citation>
    <scope>NUCLEOTIDE SEQUENCE [LARGE SCALE GENOMIC DNA]</scope>
    <source>
        <strain evidence="8">KCTC 42423</strain>
    </source>
</reference>
<protein>
    <submittedName>
        <fullName evidence="7">DUF423 domain-containing protein</fullName>
    </submittedName>
</protein>
<comment type="subcellular location">
    <subcellularLocation>
        <location evidence="1">Membrane</location>
        <topology evidence="1">Multi-pass membrane protein</topology>
    </subcellularLocation>
</comment>
<evidence type="ECO:0000256" key="6">
    <source>
        <dbReference type="SAM" id="Phobius"/>
    </source>
</evidence>
<evidence type="ECO:0000256" key="1">
    <source>
        <dbReference type="ARBA" id="ARBA00004141"/>
    </source>
</evidence>
<accession>A0ABW5N1U3</accession>
<comment type="caution">
    <text evidence="7">The sequence shown here is derived from an EMBL/GenBank/DDBJ whole genome shotgun (WGS) entry which is preliminary data.</text>
</comment>
<dbReference type="Pfam" id="PF04241">
    <property type="entry name" value="DUF423"/>
    <property type="match status" value="1"/>
</dbReference>
<evidence type="ECO:0000256" key="5">
    <source>
        <dbReference type="ARBA" id="ARBA00023136"/>
    </source>
</evidence>
<proteinExistence type="inferred from homology"/>
<feature type="transmembrane region" description="Helical" evidence="6">
    <location>
        <begin position="70"/>
        <end position="89"/>
    </location>
</feature>